<dbReference type="KEGG" id="mes:Meso_2274"/>
<dbReference type="InterPro" id="IPR003489">
    <property type="entry name" value="RHF/RaiA"/>
</dbReference>
<keyword evidence="1" id="KW-0689">Ribosomal protein</keyword>
<dbReference type="Gene3D" id="3.30.160.100">
    <property type="entry name" value="Ribosome hibernation promotion factor-like"/>
    <property type="match status" value="1"/>
</dbReference>
<dbReference type="AlphaFoldDB" id="Q11G12"/>
<proteinExistence type="predicted"/>
<dbReference type="HOGENOM" id="CLU_112793_1_1_5"/>
<sequence length="109" mass="12191">MQSPPKVTFRNMERSDAIEGHVMRRVEEVEKCFDRVIGCDVVIEAAQKRKLSGRAFKVHVALQIPGPDVVVTRLVARSKAAENVNLAIHEAFSAATRRLLARKDQMTGH</sequence>
<accession>Q11G12</accession>
<reference evidence="1" key="1">
    <citation type="submission" date="2006-06" db="EMBL/GenBank/DDBJ databases">
        <title>Complete sequence of chromosome of Chelativorans sp. BNC1.</title>
        <authorList>
            <consortium name="US DOE Joint Genome Institute"/>
            <person name="Copeland A."/>
            <person name="Lucas S."/>
            <person name="Lapidus A."/>
            <person name="Barry K."/>
            <person name="Detter J.C."/>
            <person name="Glavina del Rio T."/>
            <person name="Hammon N."/>
            <person name="Israni S."/>
            <person name="Dalin E."/>
            <person name="Tice H."/>
            <person name="Pitluck S."/>
            <person name="Chertkov O."/>
            <person name="Brettin T."/>
            <person name="Bruce D."/>
            <person name="Han C."/>
            <person name="Tapia R."/>
            <person name="Gilna P."/>
            <person name="Schmutz J."/>
            <person name="Larimer F."/>
            <person name="Land M."/>
            <person name="Hauser L."/>
            <person name="Kyrpides N."/>
            <person name="Mikhailova N."/>
            <person name="Richardson P."/>
        </authorList>
    </citation>
    <scope>NUCLEOTIDE SEQUENCE</scope>
    <source>
        <strain evidence="1">BNC1</strain>
    </source>
</reference>
<dbReference type="InterPro" id="IPR036567">
    <property type="entry name" value="RHF-like"/>
</dbReference>
<gene>
    <name evidence="1" type="ordered locus">Meso_2274</name>
</gene>
<protein>
    <submittedName>
        <fullName evidence="1">Sigma 54 modulation protein/ribosomal protein S30EA</fullName>
    </submittedName>
</protein>
<dbReference type="eggNOG" id="COG1544">
    <property type="taxonomic scope" value="Bacteria"/>
</dbReference>
<dbReference type="Pfam" id="PF02482">
    <property type="entry name" value="Ribosomal_S30AE"/>
    <property type="match status" value="1"/>
</dbReference>
<name>Q11G12_CHESB</name>
<dbReference type="STRING" id="266779.Meso_2274"/>
<dbReference type="SUPFAM" id="SSF69754">
    <property type="entry name" value="Ribosome binding protein Y (YfiA homologue)"/>
    <property type="match status" value="1"/>
</dbReference>
<evidence type="ECO:0000313" key="1">
    <source>
        <dbReference type="EMBL" id="ABG63663.1"/>
    </source>
</evidence>
<dbReference type="GO" id="GO:0005840">
    <property type="term" value="C:ribosome"/>
    <property type="evidence" value="ECO:0007669"/>
    <property type="project" value="UniProtKB-KW"/>
</dbReference>
<dbReference type="CDD" id="cd00552">
    <property type="entry name" value="RaiA"/>
    <property type="match status" value="1"/>
</dbReference>
<dbReference type="EMBL" id="CP000390">
    <property type="protein sequence ID" value="ABG63663.1"/>
    <property type="molecule type" value="Genomic_DNA"/>
</dbReference>
<organism evidence="1">
    <name type="scientific">Chelativorans sp. (strain BNC1)</name>
    <dbReference type="NCBI Taxonomy" id="266779"/>
    <lineage>
        <taxon>Bacteria</taxon>
        <taxon>Pseudomonadati</taxon>
        <taxon>Pseudomonadota</taxon>
        <taxon>Alphaproteobacteria</taxon>
        <taxon>Hyphomicrobiales</taxon>
        <taxon>Phyllobacteriaceae</taxon>
        <taxon>Chelativorans</taxon>
    </lineage>
</organism>
<keyword evidence="1" id="KW-0687">Ribonucleoprotein</keyword>